<evidence type="ECO:0000256" key="6">
    <source>
        <dbReference type="ARBA" id="ARBA00023136"/>
    </source>
</evidence>
<dbReference type="AlphaFoldDB" id="A0A316ZDL3"/>
<sequence>MPAHKPRASPAPATRTSSVGLRRPVASRAPSRWPRTLAVLASFFVLAAIGIRWLESIKAQHYVFDPVKLHALTQSVVAKNHSSTEAIFDEILDALRNDDKIARTLNTRDFRVKEEWMFNNAGGAMGSMYILHASITEYLIFFGTPIGTEGHTGRHTADDYFHILTGEQRAFSAHGIYPEIYLPGSQHHLRRGEVKQYMMPESGCWALELAQGWIPPMLPFGLADVLSSTLDFPTFIQTAWITGREMIGNLAIGKF</sequence>
<keyword evidence="5" id="KW-1133">Transmembrane helix</keyword>
<comment type="similarity">
    <text evidence="2 8">Belongs to the ERG2 family.</text>
</comment>
<evidence type="ECO:0000313" key="10">
    <source>
        <dbReference type="EMBL" id="PWN99857.1"/>
    </source>
</evidence>
<gene>
    <name evidence="10" type="ORF">FA09DRAFT_328631</name>
</gene>
<keyword evidence="3" id="KW-0812">Transmembrane</keyword>
<evidence type="ECO:0000256" key="8">
    <source>
        <dbReference type="RuleBase" id="RU368083"/>
    </source>
</evidence>
<evidence type="ECO:0000256" key="4">
    <source>
        <dbReference type="ARBA" id="ARBA00022824"/>
    </source>
</evidence>
<dbReference type="STRING" id="58919.A0A316ZDL3"/>
<dbReference type="InterPro" id="IPR006716">
    <property type="entry name" value="ERG2_sigma1_rcpt-like"/>
</dbReference>
<dbReference type="UniPathway" id="UPA00768"/>
<keyword evidence="4" id="KW-0256">Endoplasmic reticulum</keyword>
<keyword evidence="11" id="KW-1185">Reference proteome</keyword>
<dbReference type="EMBL" id="KZ819287">
    <property type="protein sequence ID" value="PWN99857.1"/>
    <property type="molecule type" value="Genomic_DNA"/>
</dbReference>
<feature type="region of interest" description="Disordered" evidence="9">
    <location>
        <begin position="1"/>
        <end position="25"/>
    </location>
</feature>
<protein>
    <recommendedName>
        <fullName evidence="8">C-8 sterol isomerase</fullName>
        <ecNumber evidence="8">5.-.-.-</ecNumber>
    </recommendedName>
    <alternativeName>
        <fullName evidence="8">Delta-8--delta-7 sterol isomerase</fullName>
    </alternativeName>
</protein>
<dbReference type="GO" id="GO:0016853">
    <property type="term" value="F:isomerase activity"/>
    <property type="evidence" value="ECO:0007669"/>
    <property type="project" value="UniProtKB-KW"/>
</dbReference>
<dbReference type="GO" id="GO:0006696">
    <property type="term" value="P:ergosterol biosynthetic process"/>
    <property type="evidence" value="ECO:0007669"/>
    <property type="project" value="TreeGrafter"/>
</dbReference>
<evidence type="ECO:0000256" key="7">
    <source>
        <dbReference type="ARBA" id="ARBA00029435"/>
    </source>
</evidence>
<evidence type="ECO:0000256" key="9">
    <source>
        <dbReference type="SAM" id="MobiDB-lite"/>
    </source>
</evidence>
<accession>A0A316ZDL3</accession>
<dbReference type="PANTHER" id="PTHR10868">
    <property type="entry name" value="SIGMA 1-TYPE OPIOID RECEPTOR-RELATED"/>
    <property type="match status" value="1"/>
</dbReference>
<proteinExistence type="inferred from homology"/>
<dbReference type="GeneID" id="37269392"/>
<dbReference type="RefSeq" id="XP_025600136.1">
    <property type="nucleotide sequence ID" value="XM_025741848.1"/>
</dbReference>
<dbReference type="OrthoDB" id="347124at2759"/>
<evidence type="ECO:0000256" key="5">
    <source>
        <dbReference type="ARBA" id="ARBA00022989"/>
    </source>
</evidence>
<reference evidence="10 11" key="1">
    <citation type="journal article" date="2018" name="Mol. Biol. Evol.">
        <title>Broad Genomic Sampling Reveals a Smut Pathogenic Ancestry of the Fungal Clade Ustilaginomycotina.</title>
        <authorList>
            <person name="Kijpornyongpan T."/>
            <person name="Mondo S.J."/>
            <person name="Barry K."/>
            <person name="Sandor L."/>
            <person name="Lee J."/>
            <person name="Lipzen A."/>
            <person name="Pangilinan J."/>
            <person name="LaButti K."/>
            <person name="Hainaut M."/>
            <person name="Henrissat B."/>
            <person name="Grigoriev I.V."/>
            <person name="Spatafora J.W."/>
            <person name="Aime M.C."/>
        </authorList>
    </citation>
    <scope>NUCLEOTIDE SEQUENCE [LARGE SCALE GENOMIC DNA]</scope>
    <source>
        <strain evidence="10 11">MCA 4186</strain>
    </source>
</reference>
<keyword evidence="10" id="KW-0413">Isomerase</keyword>
<comment type="function">
    <text evidence="8">Catalyzes the reaction which results in unsaturation at C-7 in the B ring of sterols.</text>
</comment>
<comment type="pathway">
    <text evidence="7 8">Steroid metabolism; ergosterol biosynthesis.</text>
</comment>
<keyword evidence="6" id="KW-0472">Membrane</keyword>
<evidence type="ECO:0000256" key="2">
    <source>
        <dbReference type="ARBA" id="ARBA00007141"/>
    </source>
</evidence>
<organism evidence="10 11">
    <name type="scientific">Tilletiopsis washingtonensis</name>
    <dbReference type="NCBI Taxonomy" id="58919"/>
    <lineage>
        <taxon>Eukaryota</taxon>
        <taxon>Fungi</taxon>
        <taxon>Dikarya</taxon>
        <taxon>Basidiomycota</taxon>
        <taxon>Ustilaginomycotina</taxon>
        <taxon>Exobasidiomycetes</taxon>
        <taxon>Entylomatales</taxon>
        <taxon>Entylomatales incertae sedis</taxon>
        <taxon>Tilletiopsis</taxon>
    </lineage>
</organism>
<dbReference type="EC" id="5.-.-.-" evidence="8"/>
<evidence type="ECO:0000256" key="1">
    <source>
        <dbReference type="ARBA" id="ARBA00004586"/>
    </source>
</evidence>
<evidence type="ECO:0000313" key="11">
    <source>
        <dbReference type="Proteomes" id="UP000245946"/>
    </source>
</evidence>
<dbReference type="GO" id="GO:0005789">
    <property type="term" value="C:endoplasmic reticulum membrane"/>
    <property type="evidence" value="ECO:0007669"/>
    <property type="project" value="UniProtKB-SubCell"/>
</dbReference>
<comment type="subcellular location">
    <subcellularLocation>
        <location evidence="1">Endoplasmic reticulum membrane</location>
    </subcellularLocation>
</comment>
<evidence type="ECO:0000256" key="3">
    <source>
        <dbReference type="ARBA" id="ARBA00022692"/>
    </source>
</evidence>
<dbReference type="Pfam" id="PF04622">
    <property type="entry name" value="ERG2_Sigma1R"/>
    <property type="match status" value="1"/>
</dbReference>
<name>A0A316ZDL3_9BASI</name>
<dbReference type="PANTHER" id="PTHR10868:SF1">
    <property type="entry name" value="SIGMA NON-OPIOID INTRACELLULAR RECEPTOR 1"/>
    <property type="match status" value="1"/>
</dbReference>
<dbReference type="Proteomes" id="UP000245946">
    <property type="component" value="Unassembled WGS sequence"/>
</dbReference>